<dbReference type="PATRIC" id="fig|1352936.5.peg.4379"/>
<proteinExistence type="predicted"/>
<dbReference type="STRING" id="1352936.M878_20895"/>
<evidence type="ECO:0000313" key="1">
    <source>
        <dbReference type="EMBL" id="EST29232.1"/>
    </source>
</evidence>
<dbReference type="EMBL" id="AWQX01000181">
    <property type="protein sequence ID" value="EST29232.1"/>
    <property type="molecule type" value="Genomic_DNA"/>
</dbReference>
<dbReference type="AlphaFoldDB" id="V6KAV2"/>
<name>V6KAV2_STRRC</name>
<gene>
    <name evidence="1" type="ORF">M878_20895</name>
</gene>
<protein>
    <submittedName>
        <fullName evidence="1">Uncharacterized protein</fullName>
    </submittedName>
</protein>
<reference evidence="1 2" key="1">
    <citation type="journal article" date="2014" name="Genome Announc.">
        <title>Draft Genome Sequence of Streptomyces roseochromogenes subsp. oscitans DS 12.976, Producer of the Aminocoumarin Antibiotic Clorobiocin.</title>
        <authorList>
            <person name="Ruckert C."/>
            <person name="Kalinowski J."/>
            <person name="Heide L."/>
            <person name="Apel A.K."/>
        </authorList>
    </citation>
    <scope>NUCLEOTIDE SEQUENCE [LARGE SCALE GENOMIC DNA]</scope>
    <source>
        <strain evidence="1 2">DS 12.976</strain>
    </source>
</reference>
<evidence type="ECO:0000313" key="2">
    <source>
        <dbReference type="Proteomes" id="UP000017984"/>
    </source>
</evidence>
<sequence length="80" mass="9000">MAVPAGAEGAVPYVEVSCVDDRREHRRHPLLDCVSVRFEDAVPVRPERARVIFVGAAHGNRACWWLGVRTRSECLEVLLF</sequence>
<keyword evidence="2" id="KW-1185">Reference proteome</keyword>
<comment type="caution">
    <text evidence="1">The sequence shown here is derived from an EMBL/GenBank/DDBJ whole genome shotgun (WGS) entry which is preliminary data.</text>
</comment>
<dbReference type="Proteomes" id="UP000017984">
    <property type="component" value="Chromosome"/>
</dbReference>
<accession>V6KAV2</accession>
<dbReference type="HOGENOM" id="CLU_2588326_0_0_11"/>
<organism evidence="1 2">
    <name type="scientific">Streptomyces roseochromogenus subsp. oscitans DS 12.976</name>
    <dbReference type="NCBI Taxonomy" id="1352936"/>
    <lineage>
        <taxon>Bacteria</taxon>
        <taxon>Bacillati</taxon>
        <taxon>Actinomycetota</taxon>
        <taxon>Actinomycetes</taxon>
        <taxon>Kitasatosporales</taxon>
        <taxon>Streptomycetaceae</taxon>
        <taxon>Streptomyces</taxon>
    </lineage>
</organism>